<evidence type="ECO:0000313" key="4">
    <source>
        <dbReference type="Proteomes" id="UP001320876"/>
    </source>
</evidence>
<gene>
    <name evidence="3" type="ORF">OKA05_27670</name>
</gene>
<dbReference type="Proteomes" id="UP001320876">
    <property type="component" value="Unassembled WGS sequence"/>
</dbReference>
<dbReference type="CDD" id="cd02933">
    <property type="entry name" value="OYE_like_FMN"/>
    <property type="match status" value="1"/>
</dbReference>
<dbReference type="Pfam" id="PF00724">
    <property type="entry name" value="Oxidored_FMN"/>
    <property type="match status" value="1"/>
</dbReference>
<evidence type="ECO:0000259" key="2">
    <source>
        <dbReference type="Pfam" id="PF00724"/>
    </source>
</evidence>
<feature type="region of interest" description="Disordered" evidence="1">
    <location>
        <begin position="325"/>
        <end position="353"/>
    </location>
</feature>
<proteinExistence type="predicted"/>
<dbReference type="InterPro" id="IPR045247">
    <property type="entry name" value="Oye-like"/>
</dbReference>
<dbReference type="EMBL" id="JAPDDT010000024">
    <property type="protein sequence ID" value="MCW1926361.1"/>
    <property type="molecule type" value="Genomic_DNA"/>
</dbReference>
<dbReference type="InterPro" id="IPR001155">
    <property type="entry name" value="OxRdtase_FMN_N"/>
</dbReference>
<name>A0ABT3GS50_9BACT</name>
<reference evidence="3 4" key="1">
    <citation type="submission" date="2022-10" db="EMBL/GenBank/DDBJ databases">
        <title>Luteolibacter arcticus strain CCTCC AB 2014275, whole genome shotgun sequencing project.</title>
        <authorList>
            <person name="Zhao G."/>
            <person name="Shen L."/>
        </authorList>
    </citation>
    <scope>NUCLEOTIDE SEQUENCE [LARGE SCALE GENOMIC DNA]</scope>
    <source>
        <strain evidence="3 4">CCTCC AB 2014275</strain>
    </source>
</reference>
<dbReference type="PANTHER" id="PTHR22893:SF98">
    <property type="entry name" value="OXIDOREDUCTASE"/>
    <property type="match status" value="1"/>
</dbReference>
<dbReference type="InterPro" id="IPR013785">
    <property type="entry name" value="Aldolase_TIM"/>
</dbReference>
<dbReference type="RefSeq" id="WP_264490469.1">
    <property type="nucleotide sequence ID" value="NZ_JAPDDT010000024.1"/>
</dbReference>
<accession>A0ABT3GS50</accession>
<organism evidence="3 4">
    <name type="scientific">Luteolibacter arcticus</name>
    <dbReference type="NCBI Taxonomy" id="1581411"/>
    <lineage>
        <taxon>Bacteria</taxon>
        <taxon>Pseudomonadati</taxon>
        <taxon>Verrucomicrobiota</taxon>
        <taxon>Verrucomicrobiia</taxon>
        <taxon>Verrucomicrobiales</taxon>
        <taxon>Verrucomicrobiaceae</taxon>
        <taxon>Luteolibacter</taxon>
    </lineage>
</organism>
<comment type="caution">
    <text evidence="3">The sequence shown here is derived from an EMBL/GenBank/DDBJ whole genome shotgun (WGS) entry which is preliminary data.</text>
</comment>
<feature type="domain" description="NADH:flavin oxidoreductase/NADH oxidase N-terminal" evidence="2">
    <location>
        <begin position="3"/>
        <end position="322"/>
    </location>
</feature>
<protein>
    <submittedName>
        <fullName evidence="3">Alkene reductase</fullName>
    </submittedName>
</protein>
<evidence type="ECO:0000313" key="3">
    <source>
        <dbReference type="EMBL" id="MCW1926361.1"/>
    </source>
</evidence>
<keyword evidence="4" id="KW-1185">Reference proteome</keyword>
<dbReference type="Gene3D" id="3.20.20.70">
    <property type="entry name" value="Aldolase class I"/>
    <property type="match status" value="1"/>
</dbReference>
<sequence>MSKLHTPVRIGAWDLPNRIVMAPLTRCRSSEGRVPNAMMAEYYKQRSSAGLILAEATSISPQGVGYPDTPGLWSAAQVEGWKLVTKAVHEAGGRILAQLWHVGRISDPHYLNGDQPVSSSAIAAPGHVSLLRPQKPYDTPRALELTEIPAIIEDYRKAAENALAAGFDGVEIHGANGYLPHQFLNDRINQRTDSFGGSIENRARFMLEAVDAAVSVWGADRVGLHLSPNPDDDSDPAATYGFIAREATARDIAFLFVREPLGADPRISKTIRKSFTGAFIANQELTKAEGEQLLAANEADAISYGRLYIANPDLVERLATDAPFNQPDPSKFYGGGPEGYLDYPTLEEAGQPA</sequence>
<dbReference type="SUPFAM" id="SSF51395">
    <property type="entry name" value="FMN-linked oxidoreductases"/>
    <property type="match status" value="1"/>
</dbReference>
<dbReference type="PANTHER" id="PTHR22893">
    <property type="entry name" value="NADH OXIDOREDUCTASE-RELATED"/>
    <property type="match status" value="1"/>
</dbReference>
<evidence type="ECO:0000256" key="1">
    <source>
        <dbReference type="SAM" id="MobiDB-lite"/>
    </source>
</evidence>